<sequence length="99" mass="10386">MTTSCASAAPEASIAATAVAASGKIRRMRLFCMVLSPESTALVLPAVVLFDRFVFSPLPRAGEGRGRGQDVVMPTLPLRCDAGPHPNPLPQAGEGVRNR</sequence>
<dbReference type="EMBL" id="OFSP01000039">
    <property type="protein sequence ID" value="SOY68835.1"/>
    <property type="molecule type" value="Genomic_DNA"/>
</dbReference>
<accession>A0A975XGI1</accession>
<dbReference type="AlphaFoldDB" id="A0A975XGI1"/>
<name>A0A975XGI1_9BURK</name>
<evidence type="ECO:0000313" key="2">
    <source>
        <dbReference type="EMBL" id="SOY68835.1"/>
    </source>
</evidence>
<comment type="caution">
    <text evidence="2">The sequence shown here is derived from an EMBL/GenBank/DDBJ whole genome shotgun (WGS) entry which is preliminary data.</text>
</comment>
<organism evidence="2 3">
    <name type="scientific">Cupriavidus taiwanensis</name>
    <dbReference type="NCBI Taxonomy" id="164546"/>
    <lineage>
        <taxon>Bacteria</taxon>
        <taxon>Pseudomonadati</taxon>
        <taxon>Pseudomonadota</taxon>
        <taxon>Betaproteobacteria</taxon>
        <taxon>Burkholderiales</taxon>
        <taxon>Burkholderiaceae</taxon>
        <taxon>Cupriavidus</taxon>
    </lineage>
</organism>
<reference evidence="2 3" key="1">
    <citation type="submission" date="2018-01" db="EMBL/GenBank/DDBJ databases">
        <authorList>
            <person name="Clerissi C."/>
        </authorList>
    </citation>
    <scope>NUCLEOTIDE SEQUENCE [LARGE SCALE GENOMIC DNA]</scope>
    <source>
        <strain evidence="2">Cupriavidus taiwanensis STM 3521</strain>
    </source>
</reference>
<feature type="region of interest" description="Disordered" evidence="1">
    <location>
        <begin position="78"/>
        <end position="99"/>
    </location>
</feature>
<protein>
    <submittedName>
        <fullName evidence="2">Uncharacterized protein</fullName>
    </submittedName>
</protein>
<evidence type="ECO:0000313" key="3">
    <source>
        <dbReference type="Proteomes" id="UP000256297"/>
    </source>
</evidence>
<dbReference type="Proteomes" id="UP000256297">
    <property type="component" value="Chromosome CBM2589_a"/>
</dbReference>
<proteinExistence type="predicted"/>
<evidence type="ECO:0000256" key="1">
    <source>
        <dbReference type="SAM" id="MobiDB-lite"/>
    </source>
</evidence>
<gene>
    <name evidence="2" type="ORF">CBM2589_A90305</name>
</gene>